<reference evidence="4" key="1">
    <citation type="submission" date="2020-05" db="EMBL/GenBank/DDBJ databases">
        <title>Mycena genomes resolve the evolution of fungal bioluminescence.</title>
        <authorList>
            <person name="Tsai I.J."/>
        </authorList>
    </citation>
    <scope>NUCLEOTIDE SEQUENCE</scope>
    <source>
        <strain evidence="4">160909Yilan</strain>
    </source>
</reference>
<keyword evidence="1" id="KW-0539">Nucleus</keyword>
<evidence type="ECO:0000313" key="5">
    <source>
        <dbReference type="Proteomes" id="UP000623467"/>
    </source>
</evidence>
<evidence type="ECO:0000256" key="2">
    <source>
        <dbReference type="SAM" id="MobiDB-lite"/>
    </source>
</evidence>
<feature type="region of interest" description="Disordered" evidence="2">
    <location>
        <begin position="277"/>
        <end position="402"/>
    </location>
</feature>
<dbReference type="Pfam" id="PF08711">
    <property type="entry name" value="Med26"/>
    <property type="match status" value="1"/>
</dbReference>
<feature type="compositionally biased region" description="Polar residues" evidence="2">
    <location>
        <begin position="15"/>
        <end position="24"/>
    </location>
</feature>
<name>A0A8H6YB92_9AGAR</name>
<dbReference type="InterPro" id="IPR035441">
    <property type="entry name" value="TFIIS/LEDGF_dom_sf"/>
</dbReference>
<dbReference type="GO" id="GO:0005634">
    <property type="term" value="C:nucleus"/>
    <property type="evidence" value="ECO:0007669"/>
    <property type="project" value="UniProtKB-SubCell"/>
</dbReference>
<evidence type="ECO:0000256" key="1">
    <source>
        <dbReference type="PROSITE-ProRule" id="PRU00649"/>
    </source>
</evidence>
<dbReference type="OrthoDB" id="6159439at2759"/>
<comment type="subcellular location">
    <subcellularLocation>
        <location evidence="1">Nucleus</location>
    </subcellularLocation>
</comment>
<dbReference type="PROSITE" id="PS51319">
    <property type="entry name" value="TFIIS_N"/>
    <property type="match status" value="1"/>
</dbReference>
<dbReference type="SUPFAM" id="SSF47676">
    <property type="entry name" value="Conserved domain common to transcription factors TFIIS, elongin A, CRSP70"/>
    <property type="match status" value="1"/>
</dbReference>
<dbReference type="AlphaFoldDB" id="A0A8H6YB92"/>
<evidence type="ECO:0000313" key="4">
    <source>
        <dbReference type="EMBL" id="KAF7354920.1"/>
    </source>
</evidence>
<dbReference type="EMBL" id="JACAZH010000011">
    <property type="protein sequence ID" value="KAF7354920.1"/>
    <property type="molecule type" value="Genomic_DNA"/>
</dbReference>
<feature type="compositionally biased region" description="Polar residues" evidence="2">
    <location>
        <begin position="388"/>
        <end position="401"/>
    </location>
</feature>
<dbReference type="InterPro" id="IPR017923">
    <property type="entry name" value="TFIIS_N"/>
</dbReference>
<feature type="compositionally biased region" description="Low complexity" evidence="2">
    <location>
        <begin position="337"/>
        <end position="352"/>
    </location>
</feature>
<dbReference type="Gene3D" id="1.20.930.10">
    <property type="entry name" value="Conserved domain common to transcription factors TFIIS, elongin A, CRSP70"/>
    <property type="match status" value="1"/>
</dbReference>
<sequence length="534" mass="57925">MRCMTVKKGSKTRMDSSTIHSWQSPYHPVHASTPAQDWQKQASPRGAQTEVATQIARSPALDLSDFTPSNPPASPLSAQSSSFYPLNGATTSSAASATQQQPSESLQMVIDPALTTMNGSTSNERRQQMLTAIRPLLQANAFTGPSAVATLAIRLLNYGSLDVDAATRMEILTKIRDGAGNHYFCTWAENPTAVDITREWLKAAFAASHEDGGDAQLVETIMPLLHLIDRLPMTVESLKASKLGKVVVKLVKDPPTPAIKDMASNIERRWRQMVVDEVPNSVADDPKSKKRKIADPPVRALPPRKKTAVGAVPAKEPAASSKTAAPVKDAKSDSSFFSAPKLKPKLPSFKKAPPAPAKKDDVAQPSAIDPFQEALKTRKGSPLAAIVSTPSPERSGSTSARGSHLLSPVLTEMESVHPASYIPRHIVNCGLNLARKMEDQTLESLVEERVAQLQAISQRRNALLRQMFHMVQNRQNLASVIKLQDEEGDEELAVFLDKFDLTKNPDTGSIDYFVQDHLVVSTPSLGQASTESNI</sequence>
<feature type="region of interest" description="Disordered" evidence="2">
    <location>
        <begin position="1"/>
        <end position="84"/>
    </location>
</feature>
<gene>
    <name evidence="4" type="ORF">MSAN_01406800</name>
</gene>
<evidence type="ECO:0000259" key="3">
    <source>
        <dbReference type="PROSITE" id="PS51319"/>
    </source>
</evidence>
<feature type="compositionally biased region" description="Polar residues" evidence="2">
    <location>
        <begin position="33"/>
        <end position="42"/>
    </location>
</feature>
<keyword evidence="5" id="KW-1185">Reference proteome</keyword>
<feature type="domain" description="TFIIS N-terminal" evidence="3">
    <location>
        <begin position="195"/>
        <end position="277"/>
    </location>
</feature>
<comment type="caution">
    <text evidence="4">The sequence shown here is derived from an EMBL/GenBank/DDBJ whole genome shotgun (WGS) entry which is preliminary data.</text>
</comment>
<organism evidence="4 5">
    <name type="scientific">Mycena sanguinolenta</name>
    <dbReference type="NCBI Taxonomy" id="230812"/>
    <lineage>
        <taxon>Eukaryota</taxon>
        <taxon>Fungi</taxon>
        <taxon>Dikarya</taxon>
        <taxon>Basidiomycota</taxon>
        <taxon>Agaricomycotina</taxon>
        <taxon>Agaricomycetes</taxon>
        <taxon>Agaricomycetidae</taxon>
        <taxon>Agaricales</taxon>
        <taxon>Marasmiineae</taxon>
        <taxon>Mycenaceae</taxon>
        <taxon>Mycena</taxon>
    </lineage>
</organism>
<protein>
    <recommendedName>
        <fullName evidence="3">TFIIS N-terminal domain-containing protein</fullName>
    </recommendedName>
</protein>
<dbReference type="Proteomes" id="UP000623467">
    <property type="component" value="Unassembled WGS sequence"/>
</dbReference>
<proteinExistence type="predicted"/>
<accession>A0A8H6YB92</accession>